<dbReference type="Pfam" id="PF09929">
    <property type="entry name" value="DUF2161"/>
    <property type="match status" value="1"/>
</dbReference>
<organism evidence="1 2">
    <name type="scientific">Brevibacillus parabrevis</name>
    <dbReference type="NCBI Taxonomy" id="54914"/>
    <lineage>
        <taxon>Bacteria</taxon>
        <taxon>Bacillati</taxon>
        <taxon>Bacillota</taxon>
        <taxon>Bacilli</taxon>
        <taxon>Bacillales</taxon>
        <taxon>Paenibacillaceae</taxon>
        <taxon>Brevibacillus</taxon>
    </lineage>
</organism>
<protein>
    <submittedName>
        <fullName evidence="1">Uncharacterized protein</fullName>
    </submittedName>
</protein>
<name>A0A4Y3PTZ2_BREPA</name>
<dbReference type="InterPro" id="IPR018679">
    <property type="entry name" value="DUF2161"/>
</dbReference>
<dbReference type="EMBL" id="BJMH01000025">
    <property type="protein sequence ID" value="GEB34599.1"/>
    <property type="molecule type" value="Genomic_DNA"/>
</dbReference>
<accession>A0A4Y3PTZ2</accession>
<keyword evidence="2" id="KW-1185">Reference proteome</keyword>
<evidence type="ECO:0000313" key="2">
    <source>
        <dbReference type="Proteomes" id="UP000316882"/>
    </source>
</evidence>
<reference evidence="1 2" key="1">
    <citation type="submission" date="2019-06" db="EMBL/GenBank/DDBJ databases">
        <title>Whole genome shotgun sequence of Brevibacillus parabrevis NBRC 12334.</title>
        <authorList>
            <person name="Hosoyama A."/>
            <person name="Uohara A."/>
            <person name="Ohji S."/>
            <person name="Ichikawa N."/>
        </authorList>
    </citation>
    <scope>NUCLEOTIDE SEQUENCE [LARGE SCALE GENOMIC DNA]</scope>
    <source>
        <strain evidence="1 2">NBRC 12334</strain>
    </source>
</reference>
<proteinExistence type="predicted"/>
<comment type="caution">
    <text evidence="1">The sequence shown here is derived from an EMBL/GenBank/DDBJ whole genome shotgun (WGS) entry which is preliminary data.</text>
</comment>
<dbReference type="RefSeq" id="WP_122965995.1">
    <property type="nucleotide sequence ID" value="NZ_BJMH01000025.1"/>
</dbReference>
<dbReference type="STRING" id="54914.AV540_09735"/>
<gene>
    <name evidence="1" type="ORF">BPA01_41790</name>
</gene>
<evidence type="ECO:0000313" key="1">
    <source>
        <dbReference type="EMBL" id="GEB34599.1"/>
    </source>
</evidence>
<dbReference type="Proteomes" id="UP000316882">
    <property type="component" value="Unassembled WGS sequence"/>
</dbReference>
<dbReference type="AlphaFoldDB" id="A0A4Y3PTZ2"/>
<sequence length="273" mass="30706">MKPKSAKPYEVDMYAPIRDYFVGRGYEVFGEVNHCDLTAIKEDELIIVEFKRNLSVDLLIQAAKRQRYTDHVYVAIPKPKYKMYSKKWQDVVYLIRRLELGLIIVSFPKKGATMELSISPAPFDRGKSQKFNKKKRERIIKEMRGRYGDYNVGGSNQTKIMTAYKQGCIQIAALLQHFGPLSPKALKEKGAQEKTASILSKNFYGWFTRVKRGVYALTASGEKELADYPELVAHYISVAEGAISDIAGEAIPPGHAANTTNSINTLNNTEGAD</sequence>